<dbReference type="PANTHER" id="PTHR12396">
    <property type="entry name" value="METHYL-CPG BINDING PROTEIN, MBD"/>
    <property type="match status" value="1"/>
</dbReference>
<keyword evidence="3" id="KW-0238">DNA-binding</keyword>
<gene>
    <name evidence="8" type="ORF">JCGZ_09081</name>
</gene>
<dbReference type="STRING" id="180498.A0A067KKX0"/>
<organism evidence="8 9">
    <name type="scientific">Jatropha curcas</name>
    <name type="common">Barbados nut</name>
    <dbReference type="NCBI Taxonomy" id="180498"/>
    <lineage>
        <taxon>Eukaryota</taxon>
        <taxon>Viridiplantae</taxon>
        <taxon>Streptophyta</taxon>
        <taxon>Embryophyta</taxon>
        <taxon>Tracheophyta</taxon>
        <taxon>Spermatophyta</taxon>
        <taxon>Magnoliopsida</taxon>
        <taxon>eudicotyledons</taxon>
        <taxon>Gunneridae</taxon>
        <taxon>Pentapetalae</taxon>
        <taxon>rosids</taxon>
        <taxon>fabids</taxon>
        <taxon>Malpighiales</taxon>
        <taxon>Euphorbiaceae</taxon>
        <taxon>Crotonoideae</taxon>
        <taxon>Jatropheae</taxon>
        <taxon>Jatropha</taxon>
    </lineage>
</organism>
<dbReference type="AlphaFoldDB" id="A0A067KKX0"/>
<evidence type="ECO:0000313" key="8">
    <source>
        <dbReference type="EMBL" id="KDP35643.1"/>
    </source>
</evidence>
<feature type="compositionally biased region" description="Pro residues" evidence="6">
    <location>
        <begin position="104"/>
        <end position="123"/>
    </location>
</feature>
<evidence type="ECO:0000256" key="1">
    <source>
        <dbReference type="ARBA" id="ARBA00004123"/>
    </source>
</evidence>
<sequence length="335" mass="35675">MEGMNYSTPPPLLPPPPTTTTPPTPPPITTPAPPPPTTTTPAPPPPTTTTPPPPPPPTTTTTPTPPPITTPAPSAPPTTTTPAPAPALTTTPTPPPITTAAAAAPPPPSPAAAAAPPLPPPAAEAPTPLTIQKLLTNERVHEILKKSAPIPLDQLPPNLCPLSRFYSGDKIGLPNGWLIEQRPRTTPEYVGKVDQFYYEPETGKQFRSLRAVLVYLEVKASMERAIAGQAGDQPNQQFGHDQSKNGSAAESSSAQQASSSTPWKMKKKKKRRITSTAFDFANAPESITWALTNAENNEWSAFHGDETGVPNDLKIHWNQIFMISIKNYQNHAPIP</sequence>
<dbReference type="PRINTS" id="PR01217">
    <property type="entry name" value="PRICHEXTENSN"/>
</dbReference>
<dbReference type="GO" id="GO:0005634">
    <property type="term" value="C:nucleus"/>
    <property type="evidence" value="ECO:0007669"/>
    <property type="project" value="UniProtKB-SubCell"/>
</dbReference>
<dbReference type="Gene3D" id="3.30.890.10">
    <property type="entry name" value="Methyl-cpg-binding Protein 2, Chain A"/>
    <property type="match status" value="1"/>
</dbReference>
<dbReference type="PROSITE" id="PS50982">
    <property type="entry name" value="MBD"/>
    <property type="match status" value="1"/>
</dbReference>
<dbReference type="InterPro" id="IPR016177">
    <property type="entry name" value="DNA-bd_dom_sf"/>
</dbReference>
<feature type="compositionally biased region" description="Low complexity" evidence="6">
    <location>
        <begin position="247"/>
        <end position="260"/>
    </location>
</feature>
<keyword evidence="5" id="KW-0539">Nucleus</keyword>
<evidence type="ECO:0000313" key="9">
    <source>
        <dbReference type="Proteomes" id="UP000027138"/>
    </source>
</evidence>
<feature type="domain" description="MBD" evidence="7">
    <location>
        <begin position="163"/>
        <end position="245"/>
    </location>
</feature>
<protein>
    <recommendedName>
        <fullName evidence="7">MBD domain-containing protein</fullName>
    </recommendedName>
</protein>
<comment type="subcellular location">
    <subcellularLocation>
        <location evidence="1">Nucleus</location>
    </subcellularLocation>
</comment>
<feature type="region of interest" description="Disordered" evidence="6">
    <location>
        <begin position="230"/>
        <end position="269"/>
    </location>
</feature>
<dbReference type="PANTHER" id="PTHR12396:SF38">
    <property type="entry name" value="METHYL-CPG-BINDING DOMAIN-CONTAINING PROTEIN 7"/>
    <property type="match status" value="1"/>
</dbReference>
<feature type="compositionally biased region" description="Low complexity" evidence="6">
    <location>
        <begin position="77"/>
        <end position="91"/>
    </location>
</feature>
<keyword evidence="9" id="KW-1185">Reference proteome</keyword>
<feature type="compositionally biased region" description="Polar residues" evidence="6">
    <location>
        <begin position="232"/>
        <end position="246"/>
    </location>
</feature>
<name>A0A067KKX0_JATCU</name>
<dbReference type="Proteomes" id="UP000027138">
    <property type="component" value="Unassembled WGS sequence"/>
</dbReference>
<proteinExistence type="predicted"/>
<dbReference type="SUPFAM" id="SSF54171">
    <property type="entry name" value="DNA-binding domain"/>
    <property type="match status" value="1"/>
</dbReference>
<evidence type="ECO:0000256" key="5">
    <source>
        <dbReference type="ARBA" id="ARBA00023242"/>
    </source>
</evidence>
<accession>A0A067KKX0</accession>
<feature type="compositionally biased region" description="Pro residues" evidence="6">
    <location>
        <begin position="8"/>
        <end position="76"/>
    </location>
</feature>
<dbReference type="Pfam" id="PF01429">
    <property type="entry name" value="MBD"/>
    <property type="match status" value="1"/>
</dbReference>
<dbReference type="GO" id="GO:0003677">
    <property type="term" value="F:DNA binding"/>
    <property type="evidence" value="ECO:0007669"/>
    <property type="project" value="UniProtKB-KW"/>
</dbReference>
<evidence type="ECO:0000259" key="7">
    <source>
        <dbReference type="PROSITE" id="PS50982"/>
    </source>
</evidence>
<feature type="region of interest" description="Disordered" evidence="6">
    <location>
        <begin position="1"/>
        <end position="126"/>
    </location>
</feature>
<keyword evidence="2" id="KW-0805">Transcription regulation</keyword>
<dbReference type="OrthoDB" id="10072024at2759"/>
<reference evidence="8 9" key="1">
    <citation type="journal article" date="2014" name="PLoS ONE">
        <title>Global Analysis of Gene Expression Profiles in Physic Nut (Jatropha curcas L.) Seedlings Exposed to Salt Stress.</title>
        <authorList>
            <person name="Zhang L."/>
            <person name="Zhang C."/>
            <person name="Wu P."/>
            <person name="Chen Y."/>
            <person name="Li M."/>
            <person name="Jiang H."/>
            <person name="Wu G."/>
        </authorList>
    </citation>
    <scope>NUCLEOTIDE SEQUENCE [LARGE SCALE GENOMIC DNA]</scope>
    <source>
        <strain evidence="9">cv. GZQX0401</strain>
        <tissue evidence="8">Young leaves</tissue>
    </source>
</reference>
<keyword evidence="4" id="KW-0804">Transcription</keyword>
<evidence type="ECO:0000256" key="3">
    <source>
        <dbReference type="ARBA" id="ARBA00023125"/>
    </source>
</evidence>
<evidence type="ECO:0000256" key="6">
    <source>
        <dbReference type="SAM" id="MobiDB-lite"/>
    </source>
</evidence>
<dbReference type="InterPro" id="IPR001739">
    <property type="entry name" value="Methyl_CpG_DNA-bd"/>
</dbReference>
<evidence type="ECO:0000256" key="4">
    <source>
        <dbReference type="ARBA" id="ARBA00023163"/>
    </source>
</evidence>
<dbReference type="EMBL" id="KK914482">
    <property type="protein sequence ID" value="KDP35643.1"/>
    <property type="molecule type" value="Genomic_DNA"/>
</dbReference>
<evidence type="ECO:0000256" key="2">
    <source>
        <dbReference type="ARBA" id="ARBA00023015"/>
    </source>
</evidence>